<reference evidence="8 9" key="1">
    <citation type="submission" date="2023-09" db="EMBL/GenBank/DDBJ databases">
        <title>Pangenome analysis of Batrachochytrium dendrobatidis and related Chytrids.</title>
        <authorList>
            <person name="Yacoub M.N."/>
            <person name="Stajich J.E."/>
            <person name="James T.Y."/>
        </authorList>
    </citation>
    <scope>NUCLEOTIDE SEQUENCE [LARGE SCALE GENOMIC DNA]</scope>
    <source>
        <strain evidence="8 9">JEL0888</strain>
    </source>
</reference>
<feature type="compositionally biased region" description="Low complexity" evidence="5">
    <location>
        <begin position="2812"/>
        <end position="2826"/>
    </location>
</feature>
<dbReference type="PANTHER" id="PTHR11586">
    <property type="entry name" value="TRNA-AMINOACYLATION COFACTOR ARC1 FAMILY MEMBER"/>
    <property type="match status" value="1"/>
</dbReference>
<proteinExistence type="predicted"/>
<feature type="region of interest" description="Disordered" evidence="5">
    <location>
        <begin position="1323"/>
        <end position="1346"/>
    </location>
</feature>
<dbReference type="SUPFAM" id="SSF47616">
    <property type="entry name" value="GST C-terminal domain-like"/>
    <property type="match status" value="1"/>
</dbReference>
<evidence type="ECO:0000259" key="6">
    <source>
        <dbReference type="PROSITE" id="PS50405"/>
    </source>
</evidence>
<feature type="compositionally biased region" description="Polar residues" evidence="5">
    <location>
        <begin position="1323"/>
        <end position="1342"/>
    </location>
</feature>
<feature type="region of interest" description="Disordered" evidence="5">
    <location>
        <begin position="944"/>
        <end position="989"/>
    </location>
</feature>
<dbReference type="Gene3D" id="2.40.50.140">
    <property type="entry name" value="Nucleic acid-binding proteins"/>
    <property type="match status" value="1"/>
</dbReference>
<feature type="coiled-coil region" evidence="4">
    <location>
        <begin position="2119"/>
        <end position="2146"/>
    </location>
</feature>
<dbReference type="PANTHER" id="PTHR11586:SF33">
    <property type="entry name" value="AMINOACYL TRNA SYNTHASE COMPLEX-INTERACTING MULTIFUNCTIONAL PROTEIN 1"/>
    <property type="match status" value="1"/>
</dbReference>
<feature type="compositionally biased region" description="Basic and acidic residues" evidence="5">
    <location>
        <begin position="969"/>
        <end position="989"/>
    </location>
</feature>
<dbReference type="InterPro" id="IPR012340">
    <property type="entry name" value="NA-bd_OB-fold"/>
</dbReference>
<dbReference type="InterPro" id="IPR010987">
    <property type="entry name" value="Glutathione-S-Trfase_C-like"/>
</dbReference>
<dbReference type="InterPro" id="IPR002547">
    <property type="entry name" value="tRNA-bd_dom"/>
</dbReference>
<feature type="compositionally biased region" description="Polar residues" evidence="5">
    <location>
        <begin position="958"/>
        <end position="967"/>
    </location>
</feature>
<comment type="caution">
    <text evidence="8">The sequence shown here is derived from an EMBL/GenBank/DDBJ whole genome shotgun (WGS) entry which is preliminary data.</text>
</comment>
<keyword evidence="9" id="KW-1185">Reference proteome</keyword>
<feature type="compositionally biased region" description="Basic and acidic residues" evidence="5">
    <location>
        <begin position="2797"/>
        <end position="2811"/>
    </location>
</feature>
<evidence type="ECO:0000256" key="2">
    <source>
        <dbReference type="ARBA" id="ARBA00022884"/>
    </source>
</evidence>
<dbReference type="Proteomes" id="UP001527925">
    <property type="component" value="Unassembled WGS sequence"/>
</dbReference>
<sequence length="3021" mass="339270">MSAVAPGSAALAAAGAQPGANADANAHTLGVGAGMTGGAGAVSFADPSDAGKLEAEIPDELKEYPPPESIASLDKQMDALLEDIKILLDARNKEFQISGESRTRMPLLPPISKFETFKTTRKDNLESILKVEIPSRKIGASEVIQKGMRQYWNIERYFEGDRLLDMLLCFYKEKAERLLQENRLLMSRWSRFCRTSFDISRFYPTFYKRNERLRIEFSDAATRYERLFEIHQARVQKRRAEMAAEEAARIDAERRGLAVLKNKTGLASSRKVERAEDKDERNVFSGIMDELSFFGPPELGQDPGFDVEDLAIYMRWLISIDKERRDLSLYLIRSKLILHKERNDLLEDYRFLDELKSGDEIVDSLEYFDNLNAYIDQPPIKTPRVEDLIAEYDLLVSHWDVETPINQEDGRPFAYEIDHKFFNNFAEQSLQFSLAPYEAIQVGSDPGDASAREGPAQHSGNSGLDELTNSLANLSGYTQKSNTKSTRFPKLRRATWLDSITLVPEFDESQAAYRRIVAQLVDTDMELRIEHDMLLSSDHEAVGVQLKEIAKRVWERAASEPNCKPHAVKISIIPQQREYKPPVDTETRQPHMFDLGMAVSEIKSDSLSSNILASKKKDYGLILKSNEENRKLEMELLNADPMRNIESSEVIQPTLATIFAEHEVFAYLQMRFIKIRELRVKLLRQFNYLRVIEKRLNLDMAVLAGQRLSETQVSAEAIIAKMWRRAEFLDMGSQGDEGRDKQPEPSESADLKGYASMETSSIVHGMIQVCDAKGTPFVYDVALADMEAFDTEMMHIVTLYINESRPDDHINPEYLDELRFRMSNRRTEMLNVTYLNPFADRSQIMLEFYEAHFAYQNAKIEVVALQLLNSYLEGYEHVTDITNAKELAHIITNIVHLKPLLNLQESYFGRSYAQSTKALELHSQLVVKCIRHVSSVQREWCGRYTPKSKPPSTADLLSDTSDTSLNQSRRRESNAHMDGRGNPKKEKSPDLFYDSILKIGLPFVCDTDNQPIIMHHPETTFQMTEVIPALENLVQLWGTIQSLQRELEDVVESLSASRRAARSIVDCAVLKALNEFWDMMADNKFQLSQRTRRQIGGLDSNLWLQNPYLPDALLSEYYVPYDQTDEGTYKSLGVQLSAQSFFNDASFQANGREILFRGLKVVVLRSRLLRTWIESENWRKAYEAQFSQMGVPKANFANRLGPLRFDAGNANSSSFEEAAEAKDAEEDIGALNDNLNDSETDLDSAAIDTGLFRLGPLAISELDELQSLIDVSNLPGITSLMRPTGILRLKQSIRIQLLEKNWLMAATELHNLLLSEIHGATLNGQQAPSTDKNQSQRPTVASATGADLPNNNLFDVDYRTLATTNLGKKKQLRRILMAEFSKEYKSLSSQDITENQKEQAIIKFKAKLIEWYCANMAEVVSQECERTEFAKLISEIRKTASNILFPVSLDRYSRTQHGKLIFLFSNITRHSDYFARLQDGGSEVDRQRYKQSVQTQEIVCNDAGAGAERLAKLWYLPHLTEIVLTMGGPDKPHKGAIDLSHRIFRNPQIFLKSAKIHSLIFEIYSIVSVFAHLLQDNRRYAASVKQLREADYVVSTMNLIKRDLLNQGEPADYTRVHNFLAAKWQFWFLKLKYAISSSINVLEMNMFNADRAILASHYAKCITKKFTYLRNPKRGKHEKPLSGSKAAFVVTRTFIPTSHVFGSLSPQAKRLCDSKVQEIDESIEEHFQLIQYNGSDEDMNKSLSDFLTFNIKLLALRREYFALLTGGQPIKNETMQAKIFQKYKMRIIVPSLRQYHKTGSKGTILLQDEIITGEGSLEINRVARGAFDRCQLVVLQNEIMRDYSAKMVRSAQEYFDKLTDERLGRLFRGSDTAGVNSPSDAPEFAFRISEEDYNIKMSIFNTFLSDLHHSSVEFLQDLKDKQTMAPTVKSGRHAQKADDPQLSAIFDDKKIFACNKEFLGRAIVRLATHLNQWKTDCVTEQEGFVGALYGHLLNTIRNFEQIILFQAQEKREMAINFRRESRLMAHEIALETFSEMASMSVELNEMRKSRKIDERKLRNKIIDEYDDLVQELTKEIGVLRHRFREYQIGNLNDVMNIMAEAKKEQLIVMTQNEELPLGMREAAEAMIQHEEQLASLREQNHELKMTVLKIRSMFTMKEQALKCYYERKLRKLSDANKEAEEKLWDNYRDAEARERTLRKQLTKLQKAKSTIEFQNELLQRQLREEQTKPRTNQTLKAGATAAQIAERSPSKGRGRSEAKSQKLTELEDRLRRYEGINIDNLIQELANKTALLEEMIQEKRDSVSAVKDGTQRRVKSARWNRSRSPSPTAPHQDSSTASRPVSGFRDARTYSSGSSTRAVSAVTRLGVGLAAAAAEPLSARDRETVELNSHMVDKMQELLRENKALRRKLFLNGIPLPPESRNVPYLRLGQSTPRHDSGVATSAHSRVASPERSASRPRTAATHESGGRRSAGILRNGPQTPGGGPGAAGLAGLGAELPPLERAPQYQRVGSAKQVGFASDVPDAASAQGSQSLQAAYLSQAGLHPQDPRQRLVAPRSGLSPIPPDAGRRTRRAAKNSTFAMSLTLSVHSKDVLLRIVAALSAPKLALAVEASAEQTGLATLRTKGGQTIQGPVSVAKYLLSQSGRTALLGASDEDAAQVDDWTHRFLSLTAPALKQDRQAALTQLNDLLAPRVFVVGSELTLADLGLYATLYNTAFQFSERLKIPNVIRFYDLIQHRVHAWQLKTDIRLVEFDLTVPFVPKPAAPADAKAKDAKGKDAKGKGKEPAEAAPTAADGAAADKGKKGKDAKADKPAAPAAAEPAKSAGGSSQGKKDKPAAAAAAAGSAADASLPDPSKLDIRVGTIVSVKRHPDADTLYVEEVDLGEDAPRTVVSGLVKYMTEDKLQDRKVVLLCNLKPAKMRGIESQAMVLATTSADGATVELLDPPAGSANGDIAYFDGYKGTPEKQLNSKKKVWESIQPNLQTDQKRQATYVVPDGSKRVCVLRTDRGVCTVKTVAGGSIK</sequence>
<feature type="compositionally biased region" description="Basic and acidic residues" evidence="5">
    <location>
        <begin position="2254"/>
        <end position="2263"/>
    </location>
</feature>
<dbReference type="SUPFAM" id="SSF50249">
    <property type="entry name" value="Nucleic acid-binding proteins"/>
    <property type="match status" value="1"/>
</dbReference>
<keyword evidence="2 3" id="KW-0694">RNA-binding</keyword>
<evidence type="ECO:0000259" key="7">
    <source>
        <dbReference type="PROSITE" id="PS50886"/>
    </source>
</evidence>
<feature type="region of interest" description="Disordered" evidence="5">
    <location>
        <begin position="443"/>
        <end position="465"/>
    </location>
</feature>
<feature type="compositionally biased region" description="Gly residues" evidence="5">
    <location>
        <begin position="2480"/>
        <end position="2492"/>
    </location>
</feature>
<keyword evidence="1 3" id="KW-0820">tRNA-binding</keyword>
<keyword evidence="4" id="KW-0175">Coiled coil</keyword>
<dbReference type="InterPro" id="IPR036282">
    <property type="entry name" value="Glutathione-S-Trfase_C_sf"/>
</dbReference>
<feature type="region of interest" description="Disordered" evidence="5">
    <location>
        <begin position="2420"/>
        <end position="2493"/>
    </location>
</feature>
<feature type="compositionally biased region" description="Basic and acidic residues" evidence="5">
    <location>
        <begin position="2768"/>
        <end position="2786"/>
    </location>
</feature>
<evidence type="ECO:0000313" key="8">
    <source>
        <dbReference type="EMBL" id="KAL2919593.1"/>
    </source>
</evidence>
<feature type="compositionally biased region" description="Polar residues" evidence="5">
    <location>
        <begin position="2322"/>
        <end position="2339"/>
    </location>
</feature>
<dbReference type="PROSITE" id="PS50886">
    <property type="entry name" value="TRBD"/>
    <property type="match status" value="1"/>
</dbReference>
<evidence type="ECO:0008006" key="10">
    <source>
        <dbReference type="Google" id="ProtNLM"/>
    </source>
</evidence>
<organism evidence="8 9">
    <name type="scientific">Polyrhizophydium stewartii</name>
    <dbReference type="NCBI Taxonomy" id="2732419"/>
    <lineage>
        <taxon>Eukaryota</taxon>
        <taxon>Fungi</taxon>
        <taxon>Fungi incertae sedis</taxon>
        <taxon>Chytridiomycota</taxon>
        <taxon>Chytridiomycota incertae sedis</taxon>
        <taxon>Chytridiomycetes</taxon>
        <taxon>Rhizophydiales</taxon>
        <taxon>Rhizophydiales incertae sedis</taxon>
        <taxon>Polyrhizophydium</taxon>
    </lineage>
</organism>
<name>A0ABR4NJA6_9FUNG</name>
<feature type="region of interest" description="Disordered" evidence="5">
    <location>
        <begin position="732"/>
        <end position="751"/>
    </location>
</feature>
<evidence type="ECO:0000256" key="3">
    <source>
        <dbReference type="PROSITE-ProRule" id="PRU00209"/>
    </source>
</evidence>
<gene>
    <name evidence="8" type="ORF">HK105_200505</name>
</gene>
<evidence type="ECO:0000256" key="4">
    <source>
        <dbReference type="SAM" id="Coils"/>
    </source>
</evidence>
<dbReference type="PROSITE" id="PS50405">
    <property type="entry name" value="GST_CTER"/>
    <property type="match status" value="1"/>
</dbReference>
<evidence type="ECO:0000256" key="5">
    <source>
        <dbReference type="SAM" id="MobiDB-lite"/>
    </source>
</evidence>
<feature type="region of interest" description="Disordered" evidence="5">
    <location>
        <begin position="2544"/>
        <end position="2572"/>
    </location>
</feature>
<evidence type="ECO:0000256" key="1">
    <source>
        <dbReference type="ARBA" id="ARBA00022555"/>
    </source>
</evidence>
<dbReference type="EMBL" id="JADGIZ020000002">
    <property type="protein sequence ID" value="KAL2919593.1"/>
    <property type="molecule type" value="Genomic_DNA"/>
</dbReference>
<dbReference type="InterPro" id="IPR051270">
    <property type="entry name" value="Tyrosine-tRNA_ligase_regulator"/>
</dbReference>
<dbReference type="CDD" id="cd02799">
    <property type="entry name" value="tRNA_bind_EMAP-II_like"/>
    <property type="match status" value="1"/>
</dbReference>
<dbReference type="Pfam" id="PF01588">
    <property type="entry name" value="tRNA_bind"/>
    <property type="match status" value="1"/>
</dbReference>
<feature type="region of interest" description="Disordered" evidence="5">
    <location>
        <begin position="2223"/>
        <end position="2263"/>
    </location>
</feature>
<accession>A0ABR4NJA6</accession>
<dbReference type="Gene3D" id="1.20.1050.130">
    <property type="match status" value="1"/>
</dbReference>
<feature type="compositionally biased region" description="Low complexity" evidence="5">
    <location>
        <begin position="2787"/>
        <end position="2796"/>
    </location>
</feature>
<feature type="region of interest" description="Disordered" evidence="5">
    <location>
        <begin position="2763"/>
        <end position="2839"/>
    </location>
</feature>
<feature type="domain" description="TRNA-binding" evidence="7">
    <location>
        <begin position="2852"/>
        <end position="2955"/>
    </location>
</feature>
<feature type="compositionally biased region" description="Basic residues" evidence="5">
    <location>
        <begin position="2312"/>
        <end position="2321"/>
    </location>
</feature>
<feature type="domain" description="GST C-terminal" evidence="6">
    <location>
        <begin position="2612"/>
        <end position="2758"/>
    </location>
</feature>
<feature type="region of interest" description="Disordered" evidence="5">
    <location>
        <begin position="2300"/>
        <end position="2357"/>
    </location>
</feature>
<evidence type="ECO:0000313" key="9">
    <source>
        <dbReference type="Proteomes" id="UP001527925"/>
    </source>
</evidence>
<protein>
    <recommendedName>
        <fullName evidence="10">Dynein heavy chain</fullName>
    </recommendedName>
</protein>